<evidence type="ECO:0000313" key="5">
    <source>
        <dbReference type="Proteomes" id="UP000583454"/>
    </source>
</evidence>
<dbReference type="SMART" id="SM00822">
    <property type="entry name" value="PKS_KR"/>
    <property type="match status" value="1"/>
</dbReference>
<dbReference type="FunFam" id="3.40.50.720:FF:000173">
    <property type="entry name" value="3-oxoacyl-[acyl-carrier protein] reductase"/>
    <property type="match status" value="1"/>
</dbReference>
<dbReference type="InterPro" id="IPR036291">
    <property type="entry name" value="NAD(P)-bd_dom_sf"/>
</dbReference>
<keyword evidence="5" id="KW-1185">Reference proteome</keyword>
<dbReference type="Pfam" id="PF13561">
    <property type="entry name" value="adh_short_C2"/>
    <property type="match status" value="1"/>
</dbReference>
<protein>
    <submittedName>
        <fullName evidence="4">3-oxoacyl-[acyl-carrier protein] reductase</fullName>
        <ecNumber evidence="4">1.1.1.100</ecNumber>
    </submittedName>
</protein>
<dbReference type="Gene3D" id="3.40.50.720">
    <property type="entry name" value="NAD(P)-binding Rossmann-like Domain"/>
    <property type="match status" value="1"/>
</dbReference>
<dbReference type="EC" id="1.1.1.100" evidence="4"/>
<name>A0A840ZM55_9HYPH</name>
<dbReference type="CDD" id="cd05233">
    <property type="entry name" value="SDR_c"/>
    <property type="match status" value="1"/>
</dbReference>
<evidence type="ECO:0000259" key="3">
    <source>
        <dbReference type="SMART" id="SM00822"/>
    </source>
</evidence>
<dbReference type="PROSITE" id="PS00061">
    <property type="entry name" value="ADH_SHORT"/>
    <property type="match status" value="1"/>
</dbReference>
<comment type="caution">
    <text evidence="4">The sequence shown here is derived from an EMBL/GenBank/DDBJ whole genome shotgun (WGS) entry which is preliminary data.</text>
</comment>
<reference evidence="4 5" key="1">
    <citation type="submission" date="2020-08" db="EMBL/GenBank/DDBJ databases">
        <title>Genomic Encyclopedia of Type Strains, Phase IV (KMG-IV): sequencing the most valuable type-strain genomes for metagenomic binning, comparative biology and taxonomic classification.</title>
        <authorList>
            <person name="Goeker M."/>
        </authorList>
    </citation>
    <scope>NUCLEOTIDE SEQUENCE [LARGE SCALE GENOMIC DNA]</scope>
    <source>
        <strain evidence="4 5">DSM 2163</strain>
    </source>
</reference>
<dbReference type="EMBL" id="JACHOP010000009">
    <property type="protein sequence ID" value="MBB5757863.1"/>
    <property type="molecule type" value="Genomic_DNA"/>
</dbReference>
<dbReference type="InterPro" id="IPR057326">
    <property type="entry name" value="KR_dom"/>
</dbReference>
<dbReference type="RefSeq" id="WP_312886046.1">
    <property type="nucleotide sequence ID" value="NZ_JACHOP010000009.1"/>
</dbReference>
<evidence type="ECO:0000256" key="2">
    <source>
        <dbReference type="ARBA" id="ARBA00023002"/>
    </source>
</evidence>
<evidence type="ECO:0000256" key="1">
    <source>
        <dbReference type="ARBA" id="ARBA00006484"/>
    </source>
</evidence>
<dbReference type="InterPro" id="IPR050259">
    <property type="entry name" value="SDR"/>
</dbReference>
<dbReference type="Proteomes" id="UP000583454">
    <property type="component" value="Unassembled WGS sequence"/>
</dbReference>
<dbReference type="GO" id="GO:0004316">
    <property type="term" value="F:3-oxoacyl-[acyl-carrier-protein] reductase (NADPH) activity"/>
    <property type="evidence" value="ECO:0007669"/>
    <property type="project" value="UniProtKB-EC"/>
</dbReference>
<dbReference type="InterPro" id="IPR002347">
    <property type="entry name" value="SDR_fam"/>
</dbReference>
<dbReference type="AlphaFoldDB" id="A0A840ZM55"/>
<dbReference type="PRINTS" id="PR00081">
    <property type="entry name" value="GDHRDH"/>
</dbReference>
<feature type="domain" description="Ketoreductase" evidence="3">
    <location>
        <begin position="8"/>
        <end position="186"/>
    </location>
</feature>
<dbReference type="SUPFAM" id="SSF51735">
    <property type="entry name" value="NAD(P)-binding Rossmann-fold domains"/>
    <property type="match status" value="1"/>
</dbReference>
<dbReference type="PANTHER" id="PTHR42879">
    <property type="entry name" value="3-OXOACYL-(ACYL-CARRIER-PROTEIN) REDUCTASE"/>
    <property type="match status" value="1"/>
</dbReference>
<organism evidence="4 5">
    <name type="scientific">Methylorubrum rhodinum</name>
    <dbReference type="NCBI Taxonomy" id="29428"/>
    <lineage>
        <taxon>Bacteria</taxon>
        <taxon>Pseudomonadati</taxon>
        <taxon>Pseudomonadota</taxon>
        <taxon>Alphaproteobacteria</taxon>
        <taxon>Hyphomicrobiales</taxon>
        <taxon>Methylobacteriaceae</taxon>
        <taxon>Methylorubrum</taxon>
    </lineage>
</organism>
<keyword evidence="2 4" id="KW-0560">Oxidoreductase</keyword>
<dbReference type="PANTHER" id="PTHR42879:SF2">
    <property type="entry name" value="3-OXOACYL-[ACYL-CARRIER-PROTEIN] REDUCTASE FABG"/>
    <property type="match status" value="1"/>
</dbReference>
<accession>A0A840ZM55</accession>
<dbReference type="PRINTS" id="PR00080">
    <property type="entry name" value="SDRFAMILY"/>
</dbReference>
<sequence>MTEIREGRLVVVTGASRGLGLAMASTLASEGFRVVALARRPTEALEAACEVAPFGAIQFMAADLGEIDALQALVQRIKAEHGPVYGLVNNAALGTPGLLATMSAKKITELVHLNTVAPMVLTKYLARGMMSAGAGRIVNVSSIIAFTGYNALSVYAATKASMIGFTKSLAREVGRLGVTVNAVAPGFIETSLTEGMDEAERGRVANRSALKRLAEPQDVADAVAYLMSDKARNITGTVLTIDAGSTA</sequence>
<dbReference type="GO" id="GO:0032787">
    <property type="term" value="P:monocarboxylic acid metabolic process"/>
    <property type="evidence" value="ECO:0007669"/>
    <property type="project" value="UniProtKB-ARBA"/>
</dbReference>
<proteinExistence type="inferred from homology"/>
<comment type="similarity">
    <text evidence="1">Belongs to the short-chain dehydrogenases/reductases (SDR) family.</text>
</comment>
<dbReference type="InterPro" id="IPR020904">
    <property type="entry name" value="Sc_DH/Rdtase_CS"/>
</dbReference>
<gene>
    <name evidence="4" type="ORF">HNR00_002579</name>
</gene>
<evidence type="ECO:0000313" key="4">
    <source>
        <dbReference type="EMBL" id="MBB5757863.1"/>
    </source>
</evidence>